<protein>
    <submittedName>
        <fullName evidence="1">Uncharacterized protein</fullName>
    </submittedName>
</protein>
<accession>B6U1W9</accession>
<sequence>MAPPRTRSCRATGFHVSSDEGDPLDLATGVRVLAKLGRSLGGNQLEFVVCPSHAVGSMFCRTSRSAFGLGSESHSVKSTNNTKVDAVPKLHARELRHDDRKGNRLKREKTI</sequence>
<dbReference type="EMBL" id="EU971234">
    <property type="protein sequence ID" value="ACG43352.1"/>
    <property type="molecule type" value="mRNA"/>
</dbReference>
<organism evidence="1">
    <name type="scientific">Zea mays</name>
    <name type="common">Maize</name>
    <dbReference type="NCBI Taxonomy" id="4577"/>
    <lineage>
        <taxon>Eukaryota</taxon>
        <taxon>Viridiplantae</taxon>
        <taxon>Streptophyta</taxon>
        <taxon>Embryophyta</taxon>
        <taxon>Tracheophyta</taxon>
        <taxon>Spermatophyta</taxon>
        <taxon>Magnoliopsida</taxon>
        <taxon>Liliopsida</taxon>
        <taxon>Poales</taxon>
        <taxon>Poaceae</taxon>
        <taxon>PACMAD clade</taxon>
        <taxon>Panicoideae</taxon>
        <taxon>Andropogonodae</taxon>
        <taxon>Andropogoneae</taxon>
        <taxon>Tripsacinae</taxon>
        <taxon>Zea</taxon>
    </lineage>
</organism>
<reference evidence="1" key="1">
    <citation type="journal article" date="2009" name="Plant Mol. Biol.">
        <title>Insights into corn genes derived from large-scale cDNA sequencing.</title>
        <authorList>
            <person name="Alexandrov N.N."/>
            <person name="Brover V.V."/>
            <person name="Freidin S."/>
            <person name="Troukhan M.E."/>
            <person name="Tatarinova T.V."/>
            <person name="Zhang H."/>
            <person name="Swaller T.J."/>
            <person name="Lu Y.P."/>
            <person name="Bouck J."/>
            <person name="Flavell R.B."/>
            <person name="Feldmann K.A."/>
        </authorList>
    </citation>
    <scope>NUCLEOTIDE SEQUENCE</scope>
</reference>
<dbReference type="AlphaFoldDB" id="B6U1W9"/>
<name>B6U1W9_MAIZE</name>
<evidence type="ECO:0000313" key="1">
    <source>
        <dbReference type="EMBL" id="ACG43352.1"/>
    </source>
</evidence>
<proteinExistence type="evidence at transcript level"/>